<accession>A0A7U8GRY3</accession>
<dbReference type="Proteomes" id="UP000002171">
    <property type="component" value="Unassembled WGS sequence"/>
</dbReference>
<proteinExistence type="predicted"/>
<organism evidence="1 2">
    <name type="scientific">Neptuniibacter caesariensis</name>
    <dbReference type="NCBI Taxonomy" id="207954"/>
    <lineage>
        <taxon>Bacteria</taxon>
        <taxon>Pseudomonadati</taxon>
        <taxon>Pseudomonadota</taxon>
        <taxon>Gammaproteobacteria</taxon>
        <taxon>Oceanospirillales</taxon>
        <taxon>Oceanospirillaceae</taxon>
        <taxon>Neptuniibacter</taxon>
    </lineage>
</organism>
<protein>
    <submittedName>
        <fullName evidence="1">Uncharacterized protein</fullName>
    </submittedName>
</protein>
<dbReference type="EMBL" id="AAOW01000015">
    <property type="protein sequence ID" value="EAR60610.1"/>
    <property type="molecule type" value="Genomic_DNA"/>
</dbReference>
<reference evidence="1 2" key="1">
    <citation type="submission" date="2006-02" db="EMBL/GenBank/DDBJ databases">
        <authorList>
            <person name="Pinhassi J."/>
            <person name="Pedros-Alio C."/>
            <person name="Ferriera S."/>
            <person name="Johnson J."/>
            <person name="Kravitz S."/>
            <person name="Halpern A."/>
            <person name="Remington K."/>
            <person name="Beeson K."/>
            <person name="Tran B."/>
            <person name="Rogers Y.-H."/>
            <person name="Friedman R."/>
            <person name="Venter J.C."/>
        </authorList>
    </citation>
    <scope>NUCLEOTIDE SEQUENCE [LARGE SCALE GENOMIC DNA]</scope>
    <source>
        <strain evidence="1 2">MED92</strain>
    </source>
</reference>
<evidence type="ECO:0000313" key="1">
    <source>
        <dbReference type="EMBL" id="EAR60610.1"/>
    </source>
</evidence>
<dbReference type="OrthoDB" id="6118041at2"/>
<name>A0A7U8GRY3_NEPCE</name>
<keyword evidence="2" id="KW-1185">Reference proteome</keyword>
<evidence type="ECO:0000313" key="2">
    <source>
        <dbReference type="Proteomes" id="UP000002171"/>
    </source>
</evidence>
<dbReference type="AlphaFoldDB" id="A0A7U8GRY3"/>
<dbReference type="RefSeq" id="WP_007019549.1">
    <property type="nucleotide sequence ID" value="NZ_CH724125.1"/>
</dbReference>
<gene>
    <name evidence="1" type="ORF">MED92_09406</name>
</gene>
<sequence length="154" mass="17741">MTSPIWDALADWELNADFDSPNTGRIQAAFDAQHPRYLIYRGHQGRRILYHFTRMVAADPDELRLHTKRIYLSIACYDSDALEGAFADFLLVLGNKGPKLRQRLFEQARSVMKPKVRNIIERAIEEDDLSALSELSTEHSVLINGRFQPYRLHG</sequence>
<comment type="caution">
    <text evidence="1">The sequence shown here is derived from an EMBL/GenBank/DDBJ whole genome shotgun (WGS) entry which is preliminary data.</text>
</comment>